<feature type="transmembrane region" description="Helical" evidence="6">
    <location>
        <begin position="275"/>
        <end position="301"/>
    </location>
</feature>
<dbReference type="eggNOG" id="COG1055">
    <property type="taxonomic scope" value="Bacteria"/>
</dbReference>
<reference evidence="8 9" key="1">
    <citation type="journal article" date="2014" name="Genome Announc.">
        <title>Complete Genome Sequence of Amino Acid-Utilizing Eubacterium acidaminophilum al-2 (DSM 3953).</title>
        <authorList>
            <person name="Poehlein A."/>
            <person name="Andreesen J.R."/>
            <person name="Daniel R."/>
        </authorList>
    </citation>
    <scope>NUCLEOTIDE SEQUENCE [LARGE SCALE GENOMIC DNA]</scope>
    <source>
        <strain evidence="8 9">DSM 3953</strain>
    </source>
</reference>
<evidence type="ECO:0000259" key="7">
    <source>
        <dbReference type="Pfam" id="PF03600"/>
    </source>
</evidence>
<evidence type="ECO:0000313" key="9">
    <source>
        <dbReference type="Proteomes" id="UP000019591"/>
    </source>
</evidence>
<dbReference type="EMBL" id="CP007452">
    <property type="protein sequence ID" value="AHM56099.1"/>
    <property type="molecule type" value="Genomic_DNA"/>
</dbReference>
<dbReference type="InterPro" id="IPR004680">
    <property type="entry name" value="Cit_transptr-like_dom"/>
</dbReference>
<name>W8T2X2_PEPAC</name>
<keyword evidence="4 6" id="KW-1133">Transmembrane helix</keyword>
<dbReference type="KEGG" id="eac:EAL2_c07990"/>
<organism evidence="8 9">
    <name type="scientific">Peptoclostridium acidaminophilum DSM 3953</name>
    <dbReference type="NCBI Taxonomy" id="1286171"/>
    <lineage>
        <taxon>Bacteria</taxon>
        <taxon>Bacillati</taxon>
        <taxon>Bacillota</taxon>
        <taxon>Clostridia</taxon>
        <taxon>Peptostreptococcales</taxon>
        <taxon>Peptoclostridiaceae</taxon>
        <taxon>Peptoclostridium</taxon>
    </lineage>
</organism>
<dbReference type="PANTHER" id="PTHR43568:SF1">
    <property type="entry name" value="P PROTEIN"/>
    <property type="match status" value="1"/>
</dbReference>
<evidence type="ECO:0000256" key="4">
    <source>
        <dbReference type="ARBA" id="ARBA00022989"/>
    </source>
</evidence>
<feature type="transmembrane region" description="Helical" evidence="6">
    <location>
        <begin position="152"/>
        <end position="174"/>
    </location>
</feature>
<feature type="transmembrane region" description="Helical" evidence="6">
    <location>
        <begin position="341"/>
        <end position="366"/>
    </location>
</feature>
<dbReference type="HOGENOM" id="CLU_063025_0_0_9"/>
<keyword evidence="2" id="KW-0813">Transport</keyword>
<dbReference type="PANTHER" id="PTHR43568">
    <property type="entry name" value="P PROTEIN"/>
    <property type="match status" value="1"/>
</dbReference>
<dbReference type="GO" id="GO:0055085">
    <property type="term" value="P:transmembrane transport"/>
    <property type="evidence" value="ECO:0007669"/>
    <property type="project" value="InterPro"/>
</dbReference>
<proteinExistence type="predicted"/>
<dbReference type="PATRIC" id="fig|1286171.3.peg.744"/>
<dbReference type="STRING" id="1286171.EAL2_c07990"/>
<dbReference type="Pfam" id="PF03600">
    <property type="entry name" value="CitMHS"/>
    <property type="match status" value="1"/>
</dbReference>
<dbReference type="AlphaFoldDB" id="W8T2X2"/>
<feature type="transmembrane region" description="Helical" evidence="6">
    <location>
        <begin position="307"/>
        <end position="329"/>
    </location>
</feature>
<evidence type="ECO:0000256" key="6">
    <source>
        <dbReference type="SAM" id="Phobius"/>
    </source>
</evidence>
<protein>
    <submittedName>
        <fullName evidence="8">Transporter</fullName>
    </submittedName>
</protein>
<accession>W8T2X2</accession>
<evidence type="ECO:0000256" key="3">
    <source>
        <dbReference type="ARBA" id="ARBA00022692"/>
    </source>
</evidence>
<keyword evidence="9" id="KW-1185">Reference proteome</keyword>
<keyword evidence="5 6" id="KW-0472">Membrane</keyword>
<evidence type="ECO:0000256" key="1">
    <source>
        <dbReference type="ARBA" id="ARBA00004141"/>
    </source>
</evidence>
<evidence type="ECO:0000256" key="2">
    <source>
        <dbReference type="ARBA" id="ARBA00022448"/>
    </source>
</evidence>
<comment type="subcellular location">
    <subcellularLocation>
        <location evidence="1">Membrane</location>
        <topology evidence="1">Multi-pass membrane protein</topology>
    </subcellularLocation>
</comment>
<feature type="domain" description="Citrate transporter-like" evidence="7">
    <location>
        <begin position="19"/>
        <end position="306"/>
    </location>
</feature>
<gene>
    <name evidence="8" type="ORF">EAL2_c07990</name>
</gene>
<keyword evidence="3 6" id="KW-0812">Transmembrane</keyword>
<dbReference type="InterPro" id="IPR051475">
    <property type="entry name" value="Diverse_Ion_Transporter"/>
</dbReference>
<dbReference type="GO" id="GO:0016020">
    <property type="term" value="C:membrane"/>
    <property type="evidence" value="ECO:0007669"/>
    <property type="project" value="UniProtKB-SubCell"/>
</dbReference>
<dbReference type="Proteomes" id="UP000019591">
    <property type="component" value="Chromosome"/>
</dbReference>
<sequence length="367" mass="40792">MLQSFFDKLYEEILFFILMVLLGISMFFRIPSIDSIDWRVIAALWNLMAVAVALENEHFLDYVASQISMRFHNERSLAIALIVTSMGLSMFMTNDVALLTLVPITLLIGKLGGFNPFKLVALETVGANVGSSLTPFGNPQNIFLFNYFDMNLISFLGISTQFVLLAALALYLTAQGCSKDRIEFHLEKVNVKSKLRIAAYLGLFVIAIFSILHILPWQGVTCVIFAAVLVLNRTLILQVDYFLLATFILFFLLVDNILAVGGLRDIVSGYLQNPVYAMWVSALSSQLISNVPSAIVFSPFVADVRPILLGVSLGGMGSLIASLANLISWKLYIKEYPKQEYFQYFTAINIAIFSVVGMVLTLVLVMT</sequence>
<evidence type="ECO:0000313" key="8">
    <source>
        <dbReference type="EMBL" id="AHM56099.1"/>
    </source>
</evidence>
<feature type="transmembrane region" description="Helical" evidence="6">
    <location>
        <begin position="36"/>
        <end position="56"/>
    </location>
</feature>
<feature type="transmembrane region" description="Helical" evidence="6">
    <location>
        <begin position="195"/>
        <end position="215"/>
    </location>
</feature>
<evidence type="ECO:0000256" key="5">
    <source>
        <dbReference type="ARBA" id="ARBA00023136"/>
    </source>
</evidence>
<feature type="transmembrane region" description="Helical" evidence="6">
    <location>
        <begin position="235"/>
        <end position="254"/>
    </location>
</feature>
<feature type="transmembrane region" description="Helical" evidence="6">
    <location>
        <begin position="12"/>
        <end position="30"/>
    </location>
</feature>
<feature type="transmembrane region" description="Helical" evidence="6">
    <location>
        <begin position="77"/>
        <end position="108"/>
    </location>
</feature>